<accession>A0A8J2ZPV7</accession>
<reference evidence="1" key="2">
    <citation type="submission" date="2020-09" db="EMBL/GenBank/DDBJ databases">
        <authorList>
            <person name="Sun Q."/>
            <person name="Zhou Y."/>
        </authorList>
    </citation>
    <scope>NUCLEOTIDE SEQUENCE</scope>
    <source>
        <strain evidence="1">CGMCC 1.12360</strain>
    </source>
</reference>
<dbReference type="EMBL" id="BMEV01000012">
    <property type="protein sequence ID" value="GGH72360.1"/>
    <property type="molecule type" value="Genomic_DNA"/>
</dbReference>
<dbReference type="InterPro" id="IPR016031">
    <property type="entry name" value="Trp_RNA-bd_attenuator-like_dom"/>
</dbReference>
<organism evidence="1 2">
    <name type="scientific">Compostibacillus humi</name>
    <dbReference type="NCBI Taxonomy" id="1245525"/>
    <lineage>
        <taxon>Bacteria</taxon>
        <taxon>Bacillati</taxon>
        <taxon>Bacillota</taxon>
        <taxon>Bacilli</taxon>
        <taxon>Bacillales</taxon>
        <taxon>Bacillaceae</taxon>
        <taxon>Compostibacillus</taxon>
    </lineage>
</organism>
<reference evidence="1" key="1">
    <citation type="journal article" date="2014" name="Int. J. Syst. Evol. Microbiol.">
        <title>Complete genome sequence of Corynebacterium casei LMG S-19264T (=DSM 44701T), isolated from a smear-ripened cheese.</title>
        <authorList>
            <consortium name="US DOE Joint Genome Institute (JGI-PGF)"/>
            <person name="Walter F."/>
            <person name="Albersmeier A."/>
            <person name="Kalinowski J."/>
            <person name="Ruckert C."/>
        </authorList>
    </citation>
    <scope>NUCLEOTIDE SEQUENCE</scope>
    <source>
        <strain evidence="1">CGMCC 1.12360</strain>
    </source>
</reference>
<name>A0A8J2ZPV7_9BACI</name>
<dbReference type="Gene3D" id="3.60.160.10">
    <property type="entry name" value="Mitochondrial biogenesis AIM24"/>
    <property type="match status" value="1"/>
</dbReference>
<comment type="caution">
    <text evidence="1">The sequence shown here is derived from an EMBL/GenBank/DDBJ whole genome shotgun (WGS) entry which is preliminary data.</text>
</comment>
<keyword evidence="2" id="KW-1185">Reference proteome</keyword>
<dbReference type="NCBIfam" id="TIGR00266">
    <property type="entry name" value="TIGR00266 family protein"/>
    <property type="match status" value="1"/>
</dbReference>
<dbReference type="PANTHER" id="PTHR43657:SF1">
    <property type="entry name" value="ALTERED INHERITANCE OF MITOCHONDRIA PROTEIN 24, MITOCHONDRIAL"/>
    <property type="match status" value="1"/>
</dbReference>
<dbReference type="Proteomes" id="UP000602050">
    <property type="component" value="Unassembled WGS sequence"/>
</dbReference>
<dbReference type="AlphaFoldDB" id="A0A8J2ZPV7"/>
<evidence type="ECO:0000313" key="2">
    <source>
        <dbReference type="Proteomes" id="UP000602050"/>
    </source>
</evidence>
<proteinExistence type="predicted"/>
<dbReference type="Pfam" id="PF01987">
    <property type="entry name" value="AIM24"/>
    <property type="match status" value="1"/>
</dbReference>
<protein>
    <submittedName>
        <fullName evidence="1">TIGR00266 family protein</fullName>
    </submittedName>
</protein>
<gene>
    <name evidence="1" type="ORF">GCM10010978_09180</name>
</gene>
<evidence type="ECO:0000313" key="1">
    <source>
        <dbReference type="EMBL" id="GGH72360.1"/>
    </source>
</evidence>
<dbReference type="PANTHER" id="PTHR43657">
    <property type="entry name" value="TRYPTOPHAN RNA-BINDING ATTENUATOR PROTEIN-LIKE PROTEIN"/>
    <property type="match status" value="1"/>
</dbReference>
<dbReference type="SUPFAM" id="SSF51219">
    <property type="entry name" value="TRAP-like"/>
    <property type="match status" value="1"/>
</dbReference>
<sequence>MNTHEIDYKLYGDDMQFVEVELDPGETVIAEAGSLMMMEDQIRMETIFGDGSGKQSSFMDKLIGAGKRLITGESLFMTTFTNEGMGKRHVSFASPYPGKIIPMDLSELNGKLICQKDAFLAAAKGVSVGIEFQKRIGTGFFGGEGFIMQKLEGDGLAFIHAGGTIQRKDLGPGEVLRVDTGCLVAMTSDVDYNIEFVGGIKTALFGGEGLFFATLRGPGSVWIQSLPFSRLASRVFAAAPQRPGSESKGEGSLAGGLFDLLGGDRR</sequence>
<dbReference type="InterPro" id="IPR002838">
    <property type="entry name" value="AIM24"/>
</dbReference>
<dbReference type="RefSeq" id="WP_188391199.1">
    <property type="nucleotide sequence ID" value="NZ_BMEV01000012.1"/>
</dbReference>
<dbReference type="InterPro" id="IPR036983">
    <property type="entry name" value="AIM24_sf"/>
</dbReference>